<organism evidence="1 2">
    <name type="scientific">Macrosiphum euphorbiae</name>
    <name type="common">potato aphid</name>
    <dbReference type="NCBI Taxonomy" id="13131"/>
    <lineage>
        <taxon>Eukaryota</taxon>
        <taxon>Metazoa</taxon>
        <taxon>Ecdysozoa</taxon>
        <taxon>Arthropoda</taxon>
        <taxon>Hexapoda</taxon>
        <taxon>Insecta</taxon>
        <taxon>Pterygota</taxon>
        <taxon>Neoptera</taxon>
        <taxon>Paraneoptera</taxon>
        <taxon>Hemiptera</taxon>
        <taxon>Sternorrhyncha</taxon>
        <taxon>Aphidomorpha</taxon>
        <taxon>Aphidoidea</taxon>
        <taxon>Aphididae</taxon>
        <taxon>Macrosiphini</taxon>
        <taxon>Macrosiphum</taxon>
    </lineage>
</organism>
<accession>A0AAV0Y5X7</accession>
<name>A0AAV0Y5X7_9HEMI</name>
<comment type="caution">
    <text evidence="1">The sequence shown here is derived from an EMBL/GenBank/DDBJ whole genome shotgun (WGS) entry which is preliminary data.</text>
</comment>
<sequence>MYVYTKNLRGTRSMRVRPVEEPVSKSKFYRQTIYEPMNKGSTPYDMQGPIVQRKSYEGNDKNIQETSFSDTVDRNISTNSTNLPAIIDR</sequence>
<reference evidence="1 2" key="1">
    <citation type="submission" date="2023-01" db="EMBL/GenBank/DDBJ databases">
        <authorList>
            <person name="Whitehead M."/>
        </authorList>
    </citation>
    <scope>NUCLEOTIDE SEQUENCE [LARGE SCALE GENOMIC DNA]</scope>
</reference>
<dbReference type="AlphaFoldDB" id="A0AAV0Y5X7"/>
<keyword evidence="2" id="KW-1185">Reference proteome</keyword>
<evidence type="ECO:0000313" key="1">
    <source>
        <dbReference type="EMBL" id="CAI6376193.1"/>
    </source>
</evidence>
<dbReference type="Proteomes" id="UP001160148">
    <property type="component" value="Unassembled WGS sequence"/>
</dbReference>
<evidence type="ECO:0000313" key="2">
    <source>
        <dbReference type="Proteomes" id="UP001160148"/>
    </source>
</evidence>
<protein>
    <submittedName>
        <fullName evidence="1">Uncharacterized protein</fullName>
    </submittedName>
</protein>
<dbReference type="EMBL" id="CARXXK010001450">
    <property type="protein sequence ID" value="CAI6376193.1"/>
    <property type="molecule type" value="Genomic_DNA"/>
</dbReference>
<proteinExistence type="predicted"/>
<gene>
    <name evidence="1" type="ORF">MEUPH1_LOCUS29596</name>
</gene>